<dbReference type="InterPro" id="IPR056913">
    <property type="entry name" value="TRAPPC10/Trs130_N"/>
</dbReference>
<keyword evidence="3" id="KW-0333">Golgi apparatus</keyword>
<dbReference type="GO" id="GO:0034498">
    <property type="term" value="P:early endosome to Golgi transport"/>
    <property type="evidence" value="ECO:0007669"/>
    <property type="project" value="TreeGrafter"/>
</dbReference>
<evidence type="ECO:0000256" key="1">
    <source>
        <dbReference type="ARBA" id="ARBA00004555"/>
    </source>
</evidence>
<dbReference type="PANTHER" id="PTHR13251">
    <property type="entry name" value="EPILEPSY HOLOPROSENCEPHALY CANDIDATE 1/TMEM1"/>
    <property type="match status" value="1"/>
</dbReference>
<feature type="domain" description="TRAPPC10/Trs130 C-terminal" evidence="5">
    <location>
        <begin position="1206"/>
        <end position="1451"/>
    </location>
</feature>
<feature type="domain" description="TRAPPC10/Trs130 N-terminal" evidence="6">
    <location>
        <begin position="230"/>
        <end position="416"/>
    </location>
</feature>
<accession>A0A316UEX6</accession>
<dbReference type="GO" id="GO:0006891">
    <property type="term" value="P:intra-Golgi vesicle-mediated transport"/>
    <property type="evidence" value="ECO:0007669"/>
    <property type="project" value="TreeGrafter"/>
</dbReference>
<dbReference type="Pfam" id="PF12584">
    <property type="entry name" value="TRAPPC10"/>
    <property type="match status" value="1"/>
</dbReference>
<dbReference type="InterPro" id="IPR022233">
    <property type="entry name" value="TRAPPC10/Trs130_C"/>
</dbReference>
<evidence type="ECO:0008006" key="9">
    <source>
        <dbReference type="Google" id="ProtNLM"/>
    </source>
</evidence>
<feature type="compositionally biased region" description="Low complexity" evidence="4">
    <location>
        <begin position="1265"/>
        <end position="1280"/>
    </location>
</feature>
<feature type="region of interest" description="Disordered" evidence="4">
    <location>
        <begin position="184"/>
        <end position="232"/>
    </location>
</feature>
<feature type="compositionally biased region" description="Low complexity" evidence="4">
    <location>
        <begin position="184"/>
        <end position="202"/>
    </location>
</feature>
<evidence type="ECO:0000313" key="7">
    <source>
        <dbReference type="EMBL" id="PWN23857.1"/>
    </source>
</evidence>
<dbReference type="GO" id="GO:0005829">
    <property type="term" value="C:cytosol"/>
    <property type="evidence" value="ECO:0007669"/>
    <property type="project" value="GOC"/>
</dbReference>
<gene>
    <name evidence="7" type="ORF">BCV69DRAFT_296168</name>
</gene>
<evidence type="ECO:0000313" key="8">
    <source>
        <dbReference type="Proteomes" id="UP000245942"/>
    </source>
</evidence>
<comment type="subcellular location">
    <subcellularLocation>
        <location evidence="1">Golgi apparatus</location>
    </subcellularLocation>
</comment>
<name>A0A316UEX6_9BASI</name>
<feature type="region of interest" description="Disordered" evidence="4">
    <location>
        <begin position="1312"/>
        <end position="1331"/>
    </location>
</feature>
<evidence type="ECO:0000259" key="5">
    <source>
        <dbReference type="Pfam" id="PF12584"/>
    </source>
</evidence>
<dbReference type="OrthoDB" id="10256906at2759"/>
<reference evidence="7 8" key="1">
    <citation type="journal article" date="2018" name="Mol. Biol. Evol.">
        <title>Broad Genomic Sampling Reveals a Smut Pathogenic Ancestry of the Fungal Clade Ustilaginomycotina.</title>
        <authorList>
            <person name="Kijpornyongpan T."/>
            <person name="Mondo S.J."/>
            <person name="Barry K."/>
            <person name="Sandor L."/>
            <person name="Lee J."/>
            <person name="Lipzen A."/>
            <person name="Pangilinan J."/>
            <person name="LaButti K."/>
            <person name="Hainaut M."/>
            <person name="Henrissat B."/>
            <person name="Grigoriev I.V."/>
            <person name="Spatafora J.W."/>
            <person name="Aime M.C."/>
        </authorList>
    </citation>
    <scope>NUCLEOTIDE SEQUENCE [LARGE SCALE GENOMIC DNA]</scope>
    <source>
        <strain evidence="7 8">MCA 4718</strain>
    </source>
</reference>
<dbReference type="RefSeq" id="XP_025351017.1">
    <property type="nucleotide sequence ID" value="XM_025493977.1"/>
</dbReference>
<organism evidence="7 8">
    <name type="scientific">Pseudomicrostroma glucosiphilum</name>
    <dbReference type="NCBI Taxonomy" id="1684307"/>
    <lineage>
        <taxon>Eukaryota</taxon>
        <taxon>Fungi</taxon>
        <taxon>Dikarya</taxon>
        <taxon>Basidiomycota</taxon>
        <taxon>Ustilaginomycotina</taxon>
        <taxon>Exobasidiomycetes</taxon>
        <taxon>Microstromatales</taxon>
        <taxon>Microstromatales incertae sedis</taxon>
        <taxon>Pseudomicrostroma</taxon>
    </lineage>
</organism>
<sequence length="1468" mass="159507">MASSSSSAASSSVGITYTSTADFVDSPLCSHFLASLSSQLPLRNVPYASTSASAGSASSITSLNVRLDPFADYLLKAKHKPETRHLVQANLLERPFVHLFIVATTDSDAYRTHIRSEIRSWLNALKDTPSLSAVSKSSAAEEGAHAVKDKDEDGMPEYLIVYVTPPAGYIPPIPGRSASPGYFGAPASTASPTGTPGTPKSPEVAAPAPKTGMGRFLSSASSTSSKDATGGVLDKLRTDFGGGKKADRLIHISRLPPPSGSGGPPAQSIDPTIFSDLLTSFKSSISAVLAASVRGQQEESAKLKSLRKVRGWNPVGVFGKLECLGNTFESVGLFDEALSCFEELDLLYKDCLREGELTFFPSITPTSLSQGEDSQSILLPTAKPYREMILHNGASLWDLKIYLLSRRLTLLSKTGRGLAIMKETIHWIAEVTVLVKDEDLPPHCLSAFIFSVCLDILHHCMLLFLSPSGVLATPTPPTSIDGALTSSQDKFDQLPASFHSASSDLLLLAVRQLERMGTRFGYLAPVQPFVEGVELHTLSKTREMTGITKPELIAAVEDEAHFDAFYIKTAERTLQGLIKGNRERQRRDLRARLVGLHMQRGKFEESHRMYTILLEEHAEHSGKWNSLERILLQRQLECHSKLDMPKSRQWVAAVVSLLRCMPAHSIRPGEDHTDKAIDTPDPWSSESALFEMLRVASLSFEKEVPVSGFAKLSVIPAKHRALKLDRQDGATLAVAVFSSLRCELAVEDVRLCLSGGKSHREQFWLTSGKTTIRPGRNELMLRTFSYAPGRYVLDVSQIRFGRIVYQYVAPKNLAANGAISTSSSSSSAADPMVLTIPQDGQAIDALLDQPRRIALDQPRCADLIIKTGRNTLEKAVIRLTHLADGRPFMGFGAGDILEEDPDIGIESTEDGLGIELKNIKAGQVLTLRFPLDETPPSDGSAMPLVVDFEYLNPPVKSDDPKQIQPKRSFRKRLDLHTALPLGVNVQDFFKHGSLLSKFSISTGSAGTLRLREASLRHADEEERTTEDGYQIIVPGGVRPTVITPRQPAAYVFKLRRARSQKSGQPKGPPATGNLRLRLTYRTLHEDARMLILRILRRVISASSSTPLPQGTQPLLEQAITSVLDDRIDIPVYALTGAIRLVQPADVKMWHGFCEGWGLLRASVTTKQVVKIVQQTLKEATLCGPENTMADDGDEGVETNWRVLEIPVEVPKMDIVNRVTLKLDQAPSSMPHVVGKPIGVTISIKSTFTWGARQVSDGASTSVQESGAPVSPSASLAPASLGVKGKGARSAAASSIGDFETDAGSVFQDAASDVTATGEGKPNANSSSMNGADRKATQRMCYEVQADFENWLVSGDKRSVWDVELPTSRAGQDKDKEEQHFRVTLVPLRSGSLTMPTVAVWPLPTGPQTISSSFAHRLPGQQEGGAEVDREASRRLPSCETYVGNVAQRVEVYPSMGRGGGETFWVPEG</sequence>
<proteinExistence type="predicted"/>
<feature type="domain" description="TRAPPC10/Trs130 N-terminal" evidence="6">
    <location>
        <begin position="25"/>
        <end position="127"/>
    </location>
</feature>
<evidence type="ECO:0000259" key="6">
    <source>
        <dbReference type="Pfam" id="PF23036"/>
    </source>
</evidence>
<dbReference type="STRING" id="1684307.A0A316UEX6"/>
<feature type="region of interest" description="Disordered" evidence="4">
    <location>
        <begin position="1259"/>
        <end position="1280"/>
    </location>
</feature>
<keyword evidence="8" id="KW-1185">Reference proteome</keyword>
<dbReference type="InterPro" id="IPR045126">
    <property type="entry name" value="TRAPPC10/Trs130"/>
</dbReference>
<evidence type="ECO:0000256" key="2">
    <source>
        <dbReference type="ARBA" id="ARBA00022448"/>
    </source>
</evidence>
<protein>
    <recommendedName>
        <fullName evidence="9">Trafficking protein particle complex subunit 11 domain-containing protein</fullName>
    </recommendedName>
</protein>
<dbReference type="Proteomes" id="UP000245942">
    <property type="component" value="Unassembled WGS sequence"/>
</dbReference>
<dbReference type="EMBL" id="KZ819321">
    <property type="protein sequence ID" value="PWN23857.1"/>
    <property type="molecule type" value="Genomic_DNA"/>
</dbReference>
<evidence type="ECO:0000256" key="3">
    <source>
        <dbReference type="ARBA" id="ARBA00023034"/>
    </source>
</evidence>
<dbReference type="Pfam" id="PF23036">
    <property type="entry name" value="TRAPPC10_1st"/>
    <property type="match status" value="2"/>
</dbReference>
<dbReference type="PANTHER" id="PTHR13251:SF3">
    <property type="entry name" value="TRAFFICKING PROTEIN PARTICLE COMPLEX SUBUNIT 10"/>
    <property type="match status" value="1"/>
</dbReference>
<dbReference type="GeneID" id="37015711"/>
<dbReference type="GO" id="GO:1990071">
    <property type="term" value="C:TRAPPII protein complex"/>
    <property type="evidence" value="ECO:0007669"/>
    <property type="project" value="InterPro"/>
</dbReference>
<evidence type="ECO:0000256" key="4">
    <source>
        <dbReference type="SAM" id="MobiDB-lite"/>
    </source>
</evidence>
<keyword evidence="2" id="KW-0813">Transport</keyword>